<proteinExistence type="predicted"/>
<protein>
    <submittedName>
        <fullName evidence="1">Asparaginase</fullName>
    </submittedName>
</protein>
<dbReference type="OrthoDB" id="9780674at2"/>
<keyword evidence="2" id="KW-1185">Reference proteome</keyword>
<organism evidence="1 2">
    <name type="scientific">Cellulomonas soli</name>
    <dbReference type="NCBI Taxonomy" id="931535"/>
    <lineage>
        <taxon>Bacteria</taxon>
        <taxon>Bacillati</taxon>
        <taxon>Actinomycetota</taxon>
        <taxon>Actinomycetes</taxon>
        <taxon>Micrococcales</taxon>
        <taxon>Cellulomonadaceae</taxon>
        <taxon>Cellulomonas</taxon>
    </lineage>
</organism>
<evidence type="ECO:0000313" key="2">
    <source>
        <dbReference type="Proteomes" id="UP000321798"/>
    </source>
</evidence>
<dbReference type="InterPro" id="IPR010349">
    <property type="entry name" value="Asparaginase_II"/>
</dbReference>
<dbReference type="RefSeq" id="WP_146954530.1">
    <property type="nucleotide sequence ID" value="NZ_BAABBJ010000012.1"/>
</dbReference>
<name>A0A512PHU2_9CELL</name>
<accession>A0A512PHU2</accession>
<dbReference type="Proteomes" id="UP000321798">
    <property type="component" value="Unassembled WGS sequence"/>
</dbReference>
<dbReference type="Pfam" id="PF06089">
    <property type="entry name" value="Asparaginase_II"/>
    <property type="match status" value="1"/>
</dbReference>
<dbReference type="AlphaFoldDB" id="A0A512PHU2"/>
<gene>
    <name evidence="1" type="primary">ansA</name>
    <name evidence="1" type="ORF">CSO01_34800</name>
</gene>
<evidence type="ECO:0000313" key="1">
    <source>
        <dbReference type="EMBL" id="GEP70765.1"/>
    </source>
</evidence>
<reference evidence="1 2" key="1">
    <citation type="submission" date="2019-07" db="EMBL/GenBank/DDBJ databases">
        <title>Whole genome shotgun sequence of Cellulomonas soli NBRC 109434.</title>
        <authorList>
            <person name="Hosoyama A."/>
            <person name="Uohara A."/>
            <person name="Ohji S."/>
            <person name="Ichikawa N."/>
        </authorList>
    </citation>
    <scope>NUCLEOTIDE SEQUENCE [LARGE SCALE GENOMIC DNA]</scope>
    <source>
        <strain evidence="1 2">NBRC 109434</strain>
    </source>
</reference>
<sequence>MRAEELAASDVGSRAVPLARVVRGGVVESVHAGHVVVLAPDGSVRFALGDPDVTIWARSSLKPLQAVAMLRSGLDVAGERLALVCASHNAEDGHLEVVRQLLADAGLAEDALQNTPDWPLDADAAWQRRADGYGRASLTQNCSGKHAGMVATCVAAGWPTATYLEPSHPLQVAVRGTIAELTGAPVEHVTVDGCGAPLFSTTLAGLARAFGALAGAGASGDLGPQGRVARAMAQHPWCVAGTGRDATAFMQAVPGLVAKDGADGVYAAGLPDGSAVAFKVADGSARPRPVVLAAALMAAGVDPALVGTVGRVPVLGHGEPVGDVVATFGPGAAVPDQAGGPDRSRP</sequence>
<dbReference type="PANTHER" id="PTHR42110">
    <property type="entry name" value="L-ASPARAGINASE, PUTATIVE (AFU_ORTHOLOGUE AFUA_3G11890)-RELATED"/>
    <property type="match status" value="1"/>
</dbReference>
<comment type="caution">
    <text evidence="1">The sequence shown here is derived from an EMBL/GenBank/DDBJ whole genome shotgun (WGS) entry which is preliminary data.</text>
</comment>
<dbReference type="EMBL" id="BKAL01000015">
    <property type="protein sequence ID" value="GEP70765.1"/>
    <property type="molecule type" value="Genomic_DNA"/>
</dbReference>
<dbReference type="PANTHER" id="PTHR42110:SF1">
    <property type="entry name" value="L-ASPARAGINASE, PUTATIVE (AFU_ORTHOLOGUE AFUA_3G11890)-RELATED"/>
    <property type="match status" value="1"/>
</dbReference>